<dbReference type="EMBL" id="CAJOBA010072985">
    <property type="protein sequence ID" value="CAF4401978.1"/>
    <property type="molecule type" value="Genomic_DNA"/>
</dbReference>
<feature type="transmembrane region" description="Helical" evidence="1">
    <location>
        <begin position="12"/>
        <end position="37"/>
    </location>
</feature>
<dbReference type="AlphaFoldDB" id="A0A813PNF5"/>
<keyword evidence="6" id="KW-1185">Reference proteome</keyword>
<evidence type="ECO:0000313" key="5">
    <source>
        <dbReference type="EMBL" id="CAF4401978.1"/>
    </source>
</evidence>
<evidence type="ECO:0000256" key="1">
    <source>
        <dbReference type="SAM" id="Phobius"/>
    </source>
</evidence>
<evidence type="ECO:0000313" key="3">
    <source>
        <dbReference type="EMBL" id="CAF1595831.1"/>
    </source>
</evidence>
<dbReference type="Proteomes" id="UP000663829">
    <property type="component" value="Unassembled WGS sequence"/>
</dbReference>
<dbReference type="EMBL" id="CAJNOK010049406">
    <property type="protein sequence ID" value="CAF1595831.1"/>
    <property type="molecule type" value="Genomic_DNA"/>
</dbReference>
<accession>A0A813PNF5</accession>
<organism evidence="2 6">
    <name type="scientific">Didymodactylos carnosus</name>
    <dbReference type="NCBI Taxonomy" id="1234261"/>
    <lineage>
        <taxon>Eukaryota</taxon>
        <taxon>Metazoa</taxon>
        <taxon>Spiralia</taxon>
        <taxon>Gnathifera</taxon>
        <taxon>Rotifera</taxon>
        <taxon>Eurotatoria</taxon>
        <taxon>Bdelloidea</taxon>
        <taxon>Philodinida</taxon>
        <taxon>Philodinidae</taxon>
        <taxon>Didymodactylos</taxon>
    </lineage>
</organism>
<evidence type="ECO:0000313" key="2">
    <source>
        <dbReference type="EMBL" id="CAF0757702.1"/>
    </source>
</evidence>
<proteinExistence type="predicted"/>
<dbReference type="Proteomes" id="UP000682733">
    <property type="component" value="Unassembled WGS sequence"/>
</dbReference>
<keyword evidence="1" id="KW-0812">Transmembrane</keyword>
<protein>
    <submittedName>
        <fullName evidence="2">Uncharacterized protein</fullName>
    </submittedName>
</protein>
<dbReference type="Proteomes" id="UP000677228">
    <property type="component" value="Unassembled WGS sequence"/>
</dbReference>
<evidence type="ECO:0000313" key="6">
    <source>
        <dbReference type="Proteomes" id="UP000663829"/>
    </source>
</evidence>
<dbReference type="EMBL" id="CAJOBC010000108">
    <property type="protein sequence ID" value="CAF3538202.1"/>
    <property type="molecule type" value="Genomic_DNA"/>
</dbReference>
<keyword evidence="1" id="KW-0472">Membrane</keyword>
<gene>
    <name evidence="2" type="ORF">GPM918_LOCUS1206</name>
    <name evidence="3" type="ORF">OVA965_LOCUS41812</name>
    <name evidence="4" type="ORF">SRO942_LOCUS1206</name>
    <name evidence="5" type="ORF">TMI583_LOCUS43547</name>
</gene>
<keyword evidence="1" id="KW-1133">Transmembrane helix</keyword>
<name>A0A813PNF5_9BILA</name>
<dbReference type="EMBL" id="CAJNOQ010000108">
    <property type="protein sequence ID" value="CAF0757702.1"/>
    <property type="molecule type" value="Genomic_DNA"/>
</dbReference>
<reference evidence="2" key="1">
    <citation type="submission" date="2021-02" db="EMBL/GenBank/DDBJ databases">
        <authorList>
            <person name="Nowell W R."/>
        </authorList>
    </citation>
    <scope>NUCLEOTIDE SEQUENCE</scope>
</reference>
<dbReference type="Proteomes" id="UP000681722">
    <property type="component" value="Unassembled WGS sequence"/>
</dbReference>
<sequence length="106" mass="11653">MTMSDLRDSPSATALAIILFGIIFCCIIACCSAYILSRKKHLRNQIRTISSMNRCISPPYASEPTHSEYPPPRYSLSTELNAIDSNTSTAVDISPPLYDTVVNLPT</sequence>
<comment type="caution">
    <text evidence="2">The sequence shown here is derived from an EMBL/GenBank/DDBJ whole genome shotgun (WGS) entry which is preliminary data.</text>
</comment>
<evidence type="ECO:0000313" key="4">
    <source>
        <dbReference type="EMBL" id="CAF3538202.1"/>
    </source>
</evidence>